<feature type="chain" id="PRO_5012334507" description="M23ase beta-sheet core domain-containing protein" evidence="2">
    <location>
        <begin position="21"/>
        <end position="279"/>
    </location>
</feature>
<dbReference type="RefSeq" id="WP_095512622.1">
    <property type="nucleotide sequence ID" value="NZ_MQWD01000005.1"/>
</dbReference>
<dbReference type="Proteomes" id="UP000216339">
    <property type="component" value="Unassembled WGS sequence"/>
</dbReference>
<dbReference type="EMBL" id="MQWD01000005">
    <property type="protein sequence ID" value="PAP74658.1"/>
    <property type="molecule type" value="Genomic_DNA"/>
</dbReference>
<dbReference type="Pfam" id="PF01551">
    <property type="entry name" value="Peptidase_M23"/>
    <property type="match status" value="1"/>
</dbReference>
<dbReference type="InterPro" id="IPR050570">
    <property type="entry name" value="Cell_wall_metabolism_enzyme"/>
</dbReference>
<dbReference type="PANTHER" id="PTHR21666">
    <property type="entry name" value="PEPTIDASE-RELATED"/>
    <property type="match status" value="1"/>
</dbReference>
<feature type="region of interest" description="Disordered" evidence="1">
    <location>
        <begin position="25"/>
        <end position="113"/>
    </location>
</feature>
<sequence length="279" mass="27560">MTTLRTAAVVAALLASGFTAERLASQGGVAADPSTSEPVASPAVASSAVAAAGPPSPEAPSPEAPSPEAPSPEAPSPEAPLAVGPRLPMGPVQGVVSSPFGPRAHPVSGRASHHDGVDLAVPAGTAVWTVAPGTVYAVGRRPGYGLVVEIDHPGGIRGSEPVRTRYAHLASVDAALRPGFRVGRGVAIGASGGRPGRDGVSTGAHLHFEVRDDRGRPLDPARFVRLPGAATAAPRWTAGPSGPGPRDPPAAAPAAGPDPAAGGPDVDPPDVPEPDLPPP</sequence>
<dbReference type="SUPFAM" id="SSF51261">
    <property type="entry name" value="Duplicated hybrid motif"/>
    <property type="match status" value="1"/>
</dbReference>
<feature type="signal peptide" evidence="2">
    <location>
        <begin position="1"/>
        <end position="20"/>
    </location>
</feature>
<evidence type="ECO:0000313" key="5">
    <source>
        <dbReference type="Proteomes" id="UP000216339"/>
    </source>
</evidence>
<evidence type="ECO:0000313" key="4">
    <source>
        <dbReference type="EMBL" id="PAP74658.1"/>
    </source>
</evidence>
<feature type="compositionally biased region" description="Pro residues" evidence="1">
    <location>
        <begin position="242"/>
        <end position="251"/>
    </location>
</feature>
<dbReference type="CDD" id="cd12797">
    <property type="entry name" value="M23_peptidase"/>
    <property type="match status" value="1"/>
</dbReference>
<accession>A0A271IUQ1</accession>
<keyword evidence="2" id="KW-0732">Signal</keyword>
<feature type="region of interest" description="Disordered" evidence="1">
    <location>
        <begin position="226"/>
        <end position="279"/>
    </location>
</feature>
<dbReference type="AlphaFoldDB" id="A0A271IUQ1"/>
<gene>
    <name evidence="4" type="ORF">BSZ37_21025</name>
</gene>
<feature type="domain" description="M23ase beta-sheet core" evidence="3">
    <location>
        <begin position="113"/>
        <end position="220"/>
    </location>
</feature>
<keyword evidence="5" id="KW-1185">Reference proteome</keyword>
<reference evidence="4 5" key="1">
    <citation type="submission" date="2016-11" db="EMBL/GenBank/DDBJ databases">
        <title>Study of marine rhodopsin-containing bacteria.</title>
        <authorList>
            <person name="Yoshizawa S."/>
            <person name="Kumagai Y."/>
            <person name="Kogure K."/>
        </authorList>
    </citation>
    <scope>NUCLEOTIDE SEQUENCE [LARGE SCALE GENOMIC DNA]</scope>
    <source>
        <strain evidence="4 5">SAORIC-28</strain>
    </source>
</reference>
<proteinExistence type="predicted"/>
<dbReference type="PANTHER" id="PTHR21666:SF270">
    <property type="entry name" value="MUREIN HYDROLASE ACTIVATOR ENVC"/>
    <property type="match status" value="1"/>
</dbReference>
<dbReference type="GO" id="GO:0004222">
    <property type="term" value="F:metalloendopeptidase activity"/>
    <property type="evidence" value="ECO:0007669"/>
    <property type="project" value="TreeGrafter"/>
</dbReference>
<feature type="compositionally biased region" description="Pro residues" evidence="1">
    <location>
        <begin position="54"/>
        <end position="78"/>
    </location>
</feature>
<name>A0A271IUQ1_9BACT</name>
<dbReference type="InterPro" id="IPR016047">
    <property type="entry name" value="M23ase_b-sheet_dom"/>
</dbReference>
<dbReference type="OrthoDB" id="9810477at2"/>
<organism evidence="4 5">
    <name type="scientific">Rubrivirga marina</name>
    <dbReference type="NCBI Taxonomy" id="1196024"/>
    <lineage>
        <taxon>Bacteria</taxon>
        <taxon>Pseudomonadati</taxon>
        <taxon>Rhodothermota</taxon>
        <taxon>Rhodothermia</taxon>
        <taxon>Rhodothermales</taxon>
        <taxon>Rubricoccaceae</taxon>
        <taxon>Rubrivirga</taxon>
    </lineage>
</organism>
<evidence type="ECO:0000256" key="2">
    <source>
        <dbReference type="SAM" id="SignalP"/>
    </source>
</evidence>
<protein>
    <recommendedName>
        <fullName evidence="3">M23ase beta-sheet core domain-containing protein</fullName>
    </recommendedName>
</protein>
<dbReference type="InterPro" id="IPR011055">
    <property type="entry name" value="Dup_hybrid_motif"/>
</dbReference>
<comment type="caution">
    <text evidence="4">The sequence shown here is derived from an EMBL/GenBank/DDBJ whole genome shotgun (WGS) entry which is preliminary data.</text>
</comment>
<feature type="non-terminal residue" evidence="4">
    <location>
        <position position="279"/>
    </location>
</feature>
<evidence type="ECO:0000259" key="3">
    <source>
        <dbReference type="Pfam" id="PF01551"/>
    </source>
</evidence>
<feature type="compositionally biased region" description="Low complexity" evidence="1">
    <location>
        <begin position="33"/>
        <end position="53"/>
    </location>
</feature>
<evidence type="ECO:0000256" key="1">
    <source>
        <dbReference type="SAM" id="MobiDB-lite"/>
    </source>
</evidence>
<feature type="compositionally biased region" description="Low complexity" evidence="1">
    <location>
        <begin position="252"/>
        <end position="265"/>
    </location>
</feature>
<dbReference type="Gene3D" id="2.70.70.10">
    <property type="entry name" value="Glucose Permease (Domain IIA)"/>
    <property type="match status" value="1"/>
</dbReference>